<gene>
    <name evidence="3" type="ORF">FRZ54_13365</name>
</gene>
<feature type="chain" id="PRO_5023064568" evidence="1">
    <location>
        <begin position="20"/>
        <end position="661"/>
    </location>
</feature>
<sequence length="661" mass="75690">MRKFILLIAITLISSVTFAQDFPFGEVSQEEMDMQKYDKDTSAHALVLNEHGRARISETNSEDVNLIFDHHIKIKFFDDKEFERYGTFEIPVYSSDGLVYEKLVDVKAITYYKDDAGNLQKAELDPKKIFRVEQDKHHTLVKFAMPALRKGCIIDIKYEIESPYYWNHFHSWMFQDYLPKLNSQFEALIPGFWNYNASLRGYLKLTDSKADIERECFTFHGAKCDCSHLTFTMKDVPAFVREEYMTSPNNYLSGVYWQLVEFTNLQTGAKEKYSKDWKDLDRELKEQYWFGGQLKRKEMLKDRVAPAIAGKTDSLSKAKAVYTFIQKSFKWNERDNDGSVDGIKKALDAHTGDAGDINLALVNALTSAGVPAEAVLISTRENGSINKLYPTINDFDYVIARTSIDGKVYLLDATDPMLPFGMLPLRCLNDEGRVFSVDKPSYWMDMNTAQRAKTTYNIDLTLGDDGKLKGNIIRYSSSYSGYLRRKEIKKYNSLDEYVDHLSTDMPGTKILKSDIVNVDSLDMPVGETYQVEMNAFDGMNHDRLGFNPFIIGKIKTNPFKLAHRDYPVDMGIPSEERYIITVHLPAQYAIENPPQGLAFSMASQGGRFITDFQNDGSTFTFSYVTQINSSVFGTDEYTSLKELFNRIVTAEKTQLVFKKKS</sequence>
<evidence type="ECO:0000259" key="2">
    <source>
        <dbReference type="Pfam" id="PF01841"/>
    </source>
</evidence>
<keyword evidence="1" id="KW-0732">Signal</keyword>
<dbReference type="AlphaFoldDB" id="A0A5B8UWV2"/>
<dbReference type="Gene3D" id="2.60.120.1130">
    <property type="match status" value="1"/>
</dbReference>
<dbReference type="Gene3D" id="2.60.40.3140">
    <property type="match status" value="1"/>
</dbReference>
<protein>
    <submittedName>
        <fullName evidence="3">DUF3857 domain-containing protein</fullName>
    </submittedName>
</protein>
<reference evidence="3 4" key="1">
    <citation type="journal article" date="2017" name="Curr. Microbiol.">
        <title>Mucilaginibacter ginsenosidivorans sp. nov., Isolated from Soil of Ginseng Field.</title>
        <authorList>
            <person name="Kim M.M."/>
            <person name="Siddiqi M.Z."/>
            <person name="Im W.T."/>
        </authorList>
    </citation>
    <scope>NUCLEOTIDE SEQUENCE [LARGE SCALE GENOMIC DNA]</scope>
    <source>
        <strain evidence="3 4">Gsoil 3017</strain>
    </source>
</reference>
<dbReference type="OrthoDB" id="98874at2"/>
<evidence type="ECO:0000256" key="1">
    <source>
        <dbReference type="SAM" id="SignalP"/>
    </source>
</evidence>
<feature type="signal peptide" evidence="1">
    <location>
        <begin position="1"/>
        <end position="19"/>
    </location>
</feature>
<dbReference type="Gene3D" id="3.10.620.30">
    <property type="match status" value="1"/>
</dbReference>
<proteinExistence type="predicted"/>
<dbReference type="InterPro" id="IPR002931">
    <property type="entry name" value="Transglutaminase-like"/>
</dbReference>
<dbReference type="KEGG" id="mgin:FRZ54_13365"/>
<accession>A0A5B8UWV2</accession>
<evidence type="ECO:0000313" key="3">
    <source>
        <dbReference type="EMBL" id="QEC63524.1"/>
    </source>
</evidence>
<organism evidence="3 4">
    <name type="scientific">Mucilaginibacter ginsenosidivorans</name>
    <dbReference type="NCBI Taxonomy" id="398053"/>
    <lineage>
        <taxon>Bacteria</taxon>
        <taxon>Pseudomonadati</taxon>
        <taxon>Bacteroidota</taxon>
        <taxon>Sphingobacteriia</taxon>
        <taxon>Sphingobacteriales</taxon>
        <taxon>Sphingobacteriaceae</taxon>
        <taxon>Mucilaginibacter</taxon>
    </lineage>
</organism>
<dbReference type="Pfam" id="PF01841">
    <property type="entry name" value="Transglut_core"/>
    <property type="match status" value="1"/>
</dbReference>
<keyword evidence="4" id="KW-1185">Reference proteome</keyword>
<name>A0A5B8UWV2_9SPHI</name>
<feature type="domain" description="Transglutaminase-like" evidence="2">
    <location>
        <begin position="305"/>
        <end position="381"/>
    </location>
</feature>
<evidence type="ECO:0000313" key="4">
    <source>
        <dbReference type="Proteomes" id="UP000321479"/>
    </source>
</evidence>
<dbReference type="RefSeq" id="WP_147032099.1">
    <property type="nucleotide sequence ID" value="NZ_CP042436.1"/>
</dbReference>
<dbReference type="Proteomes" id="UP000321479">
    <property type="component" value="Chromosome"/>
</dbReference>
<dbReference type="EMBL" id="CP042436">
    <property type="protein sequence ID" value="QEC63524.1"/>
    <property type="molecule type" value="Genomic_DNA"/>
</dbReference>